<evidence type="ECO:0000256" key="9">
    <source>
        <dbReference type="ARBA" id="ARBA00022840"/>
    </source>
</evidence>
<keyword evidence="14" id="KW-1185">Reference proteome</keyword>
<gene>
    <name evidence="13" type="ORF">BA062_07760</name>
</gene>
<keyword evidence="11" id="KW-0418">Kinase</keyword>
<evidence type="ECO:0000259" key="12">
    <source>
        <dbReference type="Pfam" id="PF06574"/>
    </source>
</evidence>
<comment type="caution">
    <text evidence="13">The sequence shown here is derived from an EMBL/GenBank/DDBJ whole genome shotgun (WGS) entry which is preliminary data.</text>
</comment>
<dbReference type="InterPro" id="IPR015864">
    <property type="entry name" value="FAD_synthase"/>
</dbReference>
<dbReference type="Gene3D" id="3.40.50.620">
    <property type="entry name" value="HUPs"/>
    <property type="match status" value="1"/>
</dbReference>
<keyword evidence="9 11" id="KW-0067">ATP-binding</keyword>
<dbReference type="GO" id="GO:0006747">
    <property type="term" value="P:FAD biosynthetic process"/>
    <property type="evidence" value="ECO:0007669"/>
    <property type="project" value="UniProtKB-UniRule"/>
</dbReference>
<dbReference type="GO" id="GO:0005524">
    <property type="term" value="F:ATP binding"/>
    <property type="evidence" value="ECO:0007669"/>
    <property type="project" value="UniProtKB-UniRule"/>
</dbReference>
<dbReference type="GO" id="GO:0009231">
    <property type="term" value="P:riboflavin biosynthetic process"/>
    <property type="evidence" value="ECO:0007669"/>
    <property type="project" value="InterPro"/>
</dbReference>
<dbReference type="SUPFAM" id="SSF52374">
    <property type="entry name" value="Nucleotidylyl transferase"/>
    <property type="match status" value="1"/>
</dbReference>
<proteinExistence type="inferred from homology"/>
<dbReference type="PANTHER" id="PTHR22749:SF6">
    <property type="entry name" value="RIBOFLAVIN KINASE"/>
    <property type="match status" value="1"/>
</dbReference>
<keyword evidence="6 11" id="KW-0548">Nucleotidyltransferase</keyword>
<keyword evidence="5 11" id="KW-0808">Transferase</keyword>
<dbReference type="FunFam" id="3.40.50.620:FF:000021">
    <property type="entry name" value="Riboflavin biosynthesis protein"/>
    <property type="match status" value="1"/>
</dbReference>
<comment type="pathway">
    <text evidence="1 11">Cofactor biosynthesis; FAD biosynthesis; FAD from FMN: step 1/1.</text>
</comment>
<evidence type="ECO:0000256" key="6">
    <source>
        <dbReference type="ARBA" id="ARBA00022695"/>
    </source>
</evidence>
<dbReference type="Pfam" id="PF06574">
    <property type="entry name" value="FAD_syn"/>
    <property type="match status" value="1"/>
</dbReference>
<evidence type="ECO:0000256" key="7">
    <source>
        <dbReference type="ARBA" id="ARBA00022741"/>
    </source>
</evidence>
<evidence type="ECO:0000256" key="1">
    <source>
        <dbReference type="ARBA" id="ARBA00004726"/>
    </source>
</evidence>
<evidence type="ECO:0000313" key="14">
    <source>
        <dbReference type="Proteomes" id="UP000247892"/>
    </source>
</evidence>
<evidence type="ECO:0000313" key="13">
    <source>
        <dbReference type="EMBL" id="PXY35425.1"/>
    </source>
</evidence>
<comment type="catalytic activity">
    <reaction evidence="10 11">
        <text>FMN + ATP + H(+) = FAD + diphosphate</text>
        <dbReference type="Rhea" id="RHEA:17237"/>
        <dbReference type="ChEBI" id="CHEBI:15378"/>
        <dbReference type="ChEBI" id="CHEBI:30616"/>
        <dbReference type="ChEBI" id="CHEBI:33019"/>
        <dbReference type="ChEBI" id="CHEBI:57692"/>
        <dbReference type="ChEBI" id="CHEBI:58210"/>
        <dbReference type="EC" id="2.7.7.2"/>
    </reaction>
</comment>
<evidence type="ECO:0000256" key="4">
    <source>
        <dbReference type="ARBA" id="ARBA00022643"/>
    </source>
</evidence>
<name>A0A318LYT4_9PSEU</name>
<dbReference type="GO" id="GO:0009398">
    <property type="term" value="P:FMN biosynthetic process"/>
    <property type="evidence" value="ECO:0007669"/>
    <property type="project" value="UniProtKB-UniRule"/>
</dbReference>
<accession>A0A318LYT4</accession>
<evidence type="ECO:0000256" key="10">
    <source>
        <dbReference type="ARBA" id="ARBA00049494"/>
    </source>
</evidence>
<evidence type="ECO:0000256" key="2">
    <source>
        <dbReference type="ARBA" id="ARBA00005201"/>
    </source>
</evidence>
<dbReference type="UniPathway" id="UPA00276">
    <property type="reaction ID" value="UER00406"/>
</dbReference>
<reference evidence="13 14" key="1">
    <citation type="submission" date="2016-07" db="EMBL/GenBank/DDBJ databases">
        <title>Draft genome sequence of Prauserella sp. YIM 121212, isolated from alkaline soil.</title>
        <authorList>
            <person name="Ruckert C."/>
            <person name="Albersmeier A."/>
            <person name="Jiang C.-L."/>
            <person name="Jiang Y."/>
            <person name="Kalinowski J."/>
            <person name="Schneider O."/>
            <person name="Winkler A."/>
            <person name="Zotchev S.B."/>
        </authorList>
    </citation>
    <scope>NUCLEOTIDE SEQUENCE [LARGE SCALE GENOMIC DNA]</scope>
    <source>
        <strain evidence="13 14">YIM 121212</strain>
    </source>
</reference>
<dbReference type="GO" id="GO:0003919">
    <property type="term" value="F:FMN adenylyltransferase activity"/>
    <property type="evidence" value="ECO:0007669"/>
    <property type="project" value="UniProtKB-UniRule"/>
</dbReference>
<dbReference type="OrthoDB" id="9803667at2"/>
<dbReference type="UniPathway" id="UPA00277">
    <property type="reaction ID" value="UER00407"/>
</dbReference>
<sequence>MTAPATGRRSRLWRGLAELPPGLGPQVVTIGVFDGVHRGHARLIDRTLDVGRALRLPSMLVTFDPHPARVVGAPRDTAALSTADRRAELAWRHGVDGVCVLSFTEELARLSPEAFVERIVVGALRAAAVVVGVNFTFGHQASGDLAMLRRLGAQHDVDVHGVELLPAADGRTPCSSTHIRTCLARGDVEGAARVLGRPHRVEGIARMVGWRTGALTVEPGTALPAPGSYRARLSTGGTTFVQITAHGQLLIRTPALPPGPAGLDFLSRA</sequence>
<dbReference type="InterPro" id="IPR023468">
    <property type="entry name" value="Riboflavin_kinase"/>
</dbReference>
<dbReference type="RefSeq" id="WP_110335419.1">
    <property type="nucleotide sequence ID" value="NZ_MASU01000005.1"/>
</dbReference>
<dbReference type="AlphaFoldDB" id="A0A318LYT4"/>
<comment type="similarity">
    <text evidence="11">Belongs to the ribF family.</text>
</comment>
<evidence type="ECO:0000256" key="5">
    <source>
        <dbReference type="ARBA" id="ARBA00022679"/>
    </source>
</evidence>
<keyword evidence="7 11" id="KW-0547">Nucleotide-binding</keyword>
<dbReference type="EMBL" id="MASU01000005">
    <property type="protein sequence ID" value="PXY35425.1"/>
    <property type="molecule type" value="Genomic_DNA"/>
</dbReference>
<keyword evidence="8 11" id="KW-0274">FAD</keyword>
<organism evidence="13 14">
    <name type="scientific">Prauserella flavalba</name>
    <dbReference type="NCBI Taxonomy" id="1477506"/>
    <lineage>
        <taxon>Bacteria</taxon>
        <taxon>Bacillati</taxon>
        <taxon>Actinomycetota</taxon>
        <taxon>Actinomycetes</taxon>
        <taxon>Pseudonocardiales</taxon>
        <taxon>Pseudonocardiaceae</taxon>
        <taxon>Prauserella</taxon>
    </lineage>
</organism>
<keyword evidence="4 11" id="KW-0288">FMN</keyword>
<comment type="catalytic activity">
    <reaction evidence="11">
        <text>riboflavin + ATP = FMN + ADP + H(+)</text>
        <dbReference type="Rhea" id="RHEA:14357"/>
        <dbReference type="ChEBI" id="CHEBI:15378"/>
        <dbReference type="ChEBI" id="CHEBI:30616"/>
        <dbReference type="ChEBI" id="CHEBI:57986"/>
        <dbReference type="ChEBI" id="CHEBI:58210"/>
        <dbReference type="ChEBI" id="CHEBI:456216"/>
        <dbReference type="EC" id="2.7.1.26"/>
    </reaction>
</comment>
<dbReference type="PANTHER" id="PTHR22749">
    <property type="entry name" value="RIBOFLAVIN KINASE/FMN ADENYLYLTRANSFERASE"/>
    <property type="match status" value="1"/>
</dbReference>
<dbReference type="InterPro" id="IPR002606">
    <property type="entry name" value="Riboflavin_kinase_bac"/>
</dbReference>
<evidence type="ECO:0000256" key="3">
    <source>
        <dbReference type="ARBA" id="ARBA00022630"/>
    </source>
</evidence>
<dbReference type="InterPro" id="IPR014729">
    <property type="entry name" value="Rossmann-like_a/b/a_fold"/>
</dbReference>
<protein>
    <recommendedName>
        <fullName evidence="11">Riboflavin biosynthesis protein</fullName>
    </recommendedName>
    <domain>
        <recommendedName>
            <fullName evidence="11">Riboflavin kinase</fullName>
            <ecNumber evidence="11">2.7.1.26</ecNumber>
        </recommendedName>
        <alternativeName>
            <fullName evidence="11">Flavokinase</fullName>
        </alternativeName>
    </domain>
    <domain>
        <recommendedName>
            <fullName evidence="11">FMN adenylyltransferase</fullName>
            <ecNumber evidence="11">2.7.7.2</ecNumber>
        </recommendedName>
        <alternativeName>
            <fullName evidence="11">FAD pyrophosphorylase</fullName>
        </alternativeName>
        <alternativeName>
            <fullName evidence="11">FAD synthase</fullName>
        </alternativeName>
    </domain>
</protein>
<comment type="pathway">
    <text evidence="2 11">Cofactor biosynthesis; FMN biosynthesis; FMN from riboflavin (ATP route): step 1/1.</text>
</comment>
<dbReference type="EC" id="2.7.1.26" evidence="11"/>
<dbReference type="PIRSF" id="PIRSF004491">
    <property type="entry name" value="FAD_Synth"/>
    <property type="match status" value="1"/>
</dbReference>
<evidence type="ECO:0000256" key="11">
    <source>
        <dbReference type="PIRNR" id="PIRNR004491"/>
    </source>
</evidence>
<dbReference type="GO" id="GO:0008531">
    <property type="term" value="F:riboflavin kinase activity"/>
    <property type="evidence" value="ECO:0007669"/>
    <property type="project" value="UniProtKB-UniRule"/>
</dbReference>
<feature type="domain" description="FAD synthetase" evidence="12">
    <location>
        <begin position="25"/>
        <end position="176"/>
    </location>
</feature>
<dbReference type="EC" id="2.7.7.2" evidence="11"/>
<dbReference type="Proteomes" id="UP000247892">
    <property type="component" value="Unassembled WGS sequence"/>
</dbReference>
<evidence type="ECO:0000256" key="8">
    <source>
        <dbReference type="ARBA" id="ARBA00022827"/>
    </source>
</evidence>
<keyword evidence="3 11" id="KW-0285">Flavoprotein</keyword>
<dbReference type="CDD" id="cd02064">
    <property type="entry name" value="FAD_synthetase_N"/>
    <property type="match status" value="1"/>
</dbReference>